<dbReference type="GO" id="GO:0004674">
    <property type="term" value="F:protein serine/threonine kinase activity"/>
    <property type="evidence" value="ECO:0007669"/>
    <property type="project" value="UniProtKB-KW"/>
</dbReference>
<evidence type="ECO:0000313" key="6">
    <source>
        <dbReference type="EMBL" id="KAG8066867.1"/>
    </source>
</evidence>
<keyword evidence="4" id="KW-0418">Kinase</keyword>
<protein>
    <recommendedName>
        <fullName evidence="8">Aurora kinase</fullName>
    </recommendedName>
</protein>
<dbReference type="EMBL" id="JAAALK010000285">
    <property type="protein sequence ID" value="KAG8066867.1"/>
    <property type="molecule type" value="Genomic_DNA"/>
</dbReference>
<reference evidence="6" key="2">
    <citation type="submission" date="2021-02" db="EMBL/GenBank/DDBJ databases">
        <authorList>
            <person name="Kimball J.A."/>
            <person name="Haas M.W."/>
            <person name="Macchietto M."/>
            <person name="Kono T."/>
            <person name="Duquette J."/>
            <person name="Shao M."/>
        </authorList>
    </citation>
    <scope>NUCLEOTIDE SEQUENCE</scope>
    <source>
        <tissue evidence="6">Fresh leaf tissue</tissue>
    </source>
</reference>
<dbReference type="InterPro" id="IPR030616">
    <property type="entry name" value="Aur-like"/>
</dbReference>
<dbReference type="Proteomes" id="UP000729402">
    <property type="component" value="Unassembled WGS sequence"/>
</dbReference>
<comment type="caution">
    <text evidence="6">The sequence shown here is derived from an EMBL/GenBank/DDBJ whole genome shotgun (WGS) entry which is preliminary data.</text>
</comment>
<evidence type="ECO:0000256" key="3">
    <source>
        <dbReference type="ARBA" id="ARBA00022741"/>
    </source>
</evidence>
<evidence type="ECO:0000256" key="1">
    <source>
        <dbReference type="ARBA" id="ARBA00022527"/>
    </source>
</evidence>
<keyword evidence="3" id="KW-0547">Nucleotide-binding</keyword>
<keyword evidence="2" id="KW-0808">Transferase</keyword>
<evidence type="ECO:0000256" key="2">
    <source>
        <dbReference type="ARBA" id="ARBA00022679"/>
    </source>
</evidence>
<keyword evidence="5" id="KW-0067">ATP-binding</keyword>
<organism evidence="6 7">
    <name type="scientific">Zizania palustris</name>
    <name type="common">Northern wild rice</name>
    <dbReference type="NCBI Taxonomy" id="103762"/>
    <lineage>
        <taxon>Eukaryota</taxon>
        <taxon>Viridiplantae</taxon>
        <taxon>Streptophyta</taxon>
        <taxon>Embryophyta</taxon>
        <taxon>Tracheophyta</taxon>
        <taxon>Spermatophyta</taxon>
        <taxon>Magnoliopsida</taxon>
        <taxon>Liliopsida</taxon>
        <taxon>Poales</taxon>
        <taxon>Poaceae</taxon>
        <taxon>BOP clade</taxon>
        <taxon>Oryzoideae</taxon>
        <taxon>Oryzeae</taxon>
        <taxon>Zizaniinae</taxon>
        <taxon>Zizania</taxon>
    </lineage>
</organism>
<dbReference type="GO" id="GO:0005524">
    <property type="term" value="F:ATP binding"/>
    <property type="evidence" value="ECO:0007669"/>
    <property type="project" value="UniProtKB-KW"/>
</dbReference>
<keyword evidence="1" id="KW-0723">Serine/threonine-protein kinase</keyword>
<sequence length="301" mass="33388">MKDILQARLSTTAYCLAGTEKWAASMKRTATARHPFPAHCRLSACLPYPTPFYSPPPPAAPFPLASPTARRPARFPHRTPSRSPFPPHAILPLLSPAPCVSLVIALLSRRDCHASSPSRGPLQHKPPPSYPWSAPFPRSRRTLRVGDASLPCRLTTTKAEVLLLSSEQRGRHHVRRGVFGWIRPPCCLRCQHRFLDHHYCRLQPTRIGSLGLIPPCSFTVCLSAAELKSCLESSLVNPRIIKVDLLFPTTPHVSTDGTDLISKLLVKDSSKRLYVDDIMKHPWILKNADPSGSCIKQRGCT</sequence>
<evidence type="ECO:0000256" key="5">
    <source>
        <dbReference type="ARBA" id="ARBA00022840"/>
    </source>
</evidence>
<evidence type="ECO:0000256" key="4">
    <source>
        <dbReference type="ARBA" id="ARBA00022777"/>
    </source>
</evidence>
<proteinExistence type="predicted"/>
<dbReference type="AlphaFoldDB" id="A0A8J5SEQ1"/>
<dbReference type="PANTHER" id="PTHR24350">
    <property type="entry name" value="SERINE/THREONINE-PROTEIN KINASE IAL-RELATED"/>
    <property type="match status" value="1"/>
</dbReference>
<gene>
    <name evidence="6" type="ORF">GUJ93_ZPchr0004g39364</name>
</gene>
<reference evidence="6" key="1">
    <citation type="journal article" date="2021" name="bioRxiv">
        <title>Whole Genome Assembly and Annotation of Northern Wild Rice, Zizania palustris L., Supports a Whole Genome Duplication in the Zizania Genus.</title>
        <authorList>
            <person name="Haas M."/>
            <person name="Kono T."/>
            <person name="Macchietto M."/>
            <person name="Millas R."/>
            <person name="McGilp L."/>
            <person name="Shao M."/>
            <person name="Duquette J."/>
            <person name="Hirsch C.N."/>
            <person name="Kimball J."/>
        </authorList>
    </citation>
    <scope>NUCLEOTIDE SEQUENCE</scope>
    <source>
        <tissue evidence="6">Fresh leaf tissue</tissue>
    </source>
</reference>
<evidence type="ECO:0000313" key="7">
    <source>
        <dbReference type="Proteomes" id="UP000729402"/>
    </source>
</evidence>
<keyword evidence="7" id="KW-1185">Reference proteome</keyword>
<dbReference type="OrthoDB" id="1748321at2759"/>
<name>A0A8J5SEQ1_ZIZPA</name>
<evidence type="ECO:0008006" key="8">
    <source>
        <dbReference type="Google" id="ProtNLM"/>
    </source>
</evidence>
<accession>A0A8J5SEQ1</accession>